<dbReference type="Proteomes" id="UP000036756">
    <property type="component" value="Unassembled WGS sequence"/>
</dbReference>
<dbReference type="InterPro" id="IPR004435">
    <property type="entry name" value="MobB_dom"/>
</dbReference>
<evidence type="ECO:0000313" key="3">
    <source>
        <dbReference type="Proteomes" id="UP000036756"/>
    </source>
</evidence>
<name>A0A0J8DCZ2_CLOCY</name>
<dbReference type="GO" id="GO:0005525">
    <property type="term" value="F:GTP binding"/>
    <property type="evidence" value="ECO:0007669"/>
    <property type="project" value="InterPro"/>
</dbReference>
<dbReference type="AlphaFoldDB" id="A0A0J8DCZ2"/>
<dbReference type="PANTHER" id="PTHR40072">
    <property type="entry name" value="MOLYBDOPTERIN-GUANINE DINUCLEOTIDE BIOSYNTHESIS ADAPTER PROTEIN-RELATED"/>
    <property type="match status" value="1"/>
</dbReference>
<sequence length="179" mass="20354">MENIFSRKKRGQKIISIVSTVSGCGKTTLIEGLIPIFKKRNYTVGVLKHDAHNIDIDKEGKDSYRFTHAGADNVVVAGAEKVVMIQQVKEEKQLEELFPLFQDIDILILEGFKHNKFTKIEVHRKGVGEGLFYNNPSTDKSKFLAIASNEKLDVDIPVLDLDNIFDIADFIERDMHRHD</sequence>
<gene>
    <name evidence="2" type="primary">mobB</name>
    <name evidence="2" type="ORF">CLCY_4c00960</name>
</gene>
<dbReference type="Pfam" id="PF03205">
    <property type="entry name" value="MobB"/>
    <property type="match status" value="1"/>
</dbReference>
<dbReference type="CDD" id="cd03116">
    <property type="entry name" value="MobB"/>
    <property type="match status" value="1"/>
</dbReference>
<dbReference type="Gene3D" id="3.40.50.300">
    <property type="entry name" value="P-loop containing nucleotide triphosphate hydrolases"/>
    <property type="match status" value="1"/>
</dbReference>
<comment type="caution">
    <text evidence="2">The sequence shown here is derived from an EMBL/GenBank/DDBJ whole genome shotgun (WGS) entry which is preliminary data.</text>
</comment>
<proteinExistence type="predicted"/>
<dbReference type="OrthoDB" id="9786803at2"/>
<dbReference type="PATRIC" id="fig|1121307.3.peg.1748"/>
<dbReference type="PROSITE" id="PS51257">
    <property type="entry name" value="PROKAR_LIPOPROTEIN"/>
    <property type="match status" value="1"/>
</dbReference>
<dbReference type="RefSeq" id="WP_048570224.1">
    <property type="nucleotide sequence ID" value="NZ_LFVU01000024.1"/>
</dbReference>
<dbReference type="GO" id="GO:0006777">
    <property type="term" value="P:Mo-molybdopterin cofactor biosynthetic process"/>
    <property type="evidence" value="ECO:0007669"/>
    <property type="project" value="InterPro"/>
</dbReference>
<accession>A0A0J8DCZ2</accession>
<dbReference type="EMBL" id="LFVU01000024">
    <property type="protein sequence ID" value="KMT22123.1"/>
    <property type="molecule type" value="Genomic_DNA"/>
</dbReference>
<keyword evidence="3" id="KW-1185">Reference proteome</keyword>
<feature type="domain" description="Molybdopterin-guanine dinucleotide biosynthesis protein B (MobB)" evidence="1">
    <location>
        <begin position="15"/>
        <end position="148"/>
    </location>
</feature>
<dbReference type="SUPFAM" id="SSF52540">
    <property type="entry name" value="P-loop containing nucleoside triphosphate hydrolases"/>
    <property type="match status" value="1"/>
</dbReference>
<evidence type="ECO:0000313" key="2">
    <source>
        <dbReference type="EMBL" id="KMT22123.1"/>
    </source>
</evidence>
<protein>
    <submittedName>
        <fullName evidence="2">Molybdopterin-guanine dinucleotide biosynthesis adapter protein MobB</fullName>
    </submittedName>
</protein>
<reference evidence="2 3" key="1">
    <citation type="submission" date="2015-06" db="EMBL/GenBank/DDBJ databases">
        <title>Draft genome sequence of the purine-degrading Clostridium cylindrosporum HC-1 (DSM 605).</title>
        <authorList>
            <person name="Poehlein A."/>
            <person name="Schiel-Bengelsdorf B."/>
            <person name="Bengelsdorf F."/>
            <person name="Daniel R."/>
            <person name="Duerre P."/>
        </authorList>
    </citation>
    <scope>NUCLEOTIDE SEQUENCE [LARGE SCALE GENOMIC DNA]</scope>
    <source>
        <strain evidence="2 3">DSM 605</strain>
    </source>
</reference>
<dbReference type="PANTHER" id="PTHR40072:SF1">
    <property type="entry name" value="MOLYBDOPTERIN-GUANINE DINUCLEOTIDE BIOSYNTHESIS ADAPTER PROTEIN"/>
    <property type="match status" value="1"/>
</dbReference>
<dbReference type="InterPro" id="IPR052539">
    <property type="entry name" value="MGD_biosynthesis_adapter"/>
</dbReference>
<evidence type="ECO:0000259" key="1">
    <source>
        <dbReference type="Pfam" id="PF03205"/>
    </source>
</evidence>
<dbReference type="InterPro" id="IPR027417">
    <property type="entry name" value="P-loop_NTPase"/>
</dbReference>
<dbReference type="NCBIfam" id="TIGR00176">
    <property type="entry name" value="mobB"/>
    <property type="match status" value="1"/>
</dbReference>
<dbReference type="STRING" id="1121307.CLCY_4c00960"/>
<organism evidence="2 3">
    <name type="scientific">Clostridium cylindrosporum DSM 605</name>
    <dbReference type="NCBI Taxonomy" id="1121307"/>
    <lineage>
        <taxon>Bacteria</taxon>
        <taxon>Bacillati</taxon>
        <taxon>Bacillota</taxon>
        <taxon>Clostridia</taxon>
        <taxon>Eubacteriales</taxon>
        <taxon>Clostridiaceae</taxon>
        <taxon>Clostridium</taxon>
    </lineage>
</organism>